<gene>
    <name evidence="2" type="ORF">DEBURN_LOCUS1385</name>
</gene>
<dbReference type="GO" id="GO:0007034">
    <property type="term" value="P:vacuolar transport"/>
    <property type="evidence" value="ECO:0007669"/>
    <property type="project" value="InterPro"/>
</dbReference>
<protein>
    <submittedName>
        <fullName evidence="2">3062_t:CDS:1</fullName>
    </submittedName>
</protein>
<comment type="caution">
    <text evidence="2">The sequence shown here is derived from an EMBL/GenBank/DDBJ whole genome shotgun (WGS) entry which is preliminary data.</text>
</comment>
<keyword evidence="3" id="KW-1185">Reference proteome</keyword>
<dbReference type="EMBL" id="CAJVPK010000060">
    <property type="protein sequence ID" value="CAG8440282.1"/>
    <property type="molecule type" value="Genomic_DNA"/>
</dbReference>
<keyword evidence="1" id="KW-0812">Transmembrane</keyword>
<accession>A0A9N8V593</accession>
<name>A0A9N8V593_9GLOM</name>
<dbReference type="AlphaFoldDB" id="A0A9N8V593"/>
<proteinExistence type="predicted"/>
<evidence type="ECO:0000313" key="2">
    <source>
        <dbReference type="EMBL" id="CAG8440282.1"/>
    </source>
</evidence>
<feature type="transmembrane region" description="Helical" evidence="1">
    <location>
        <begin position="272"/>
        <end position="290"/>
    </location>
</feature>
<organism evidence="2 3">
    <name type="scientific">Diversispora eburnea</name>
    <dbReference type="NCBI Taxonomy" id="1213867"/>
    <lineage>
        <taxon>Eukaryota</taxon>
        <taxon>Fungi</taxon>
        <taxon>Fungi incertae sedis</taxon>
        <taxon>Mucoromycota</taxon>
        <taxon>Glomeromycotina</taxon>
        <taxon>Glomeromycetes</taxon>
        <taxon>Diversisporales</taxon>
        <taxon>Diversisporaceae</taxon>
        <taxon>Diversispora</taxon>
    </lineage>
</organism>
<dbReference type="Gene3D" id="6.10.140.1230">
    <property type="match status" value="1"/>
</dbReference>
<dbReference type="Proteomes" id="UP000789706">
    <property type="component" value="Unassembled WGS sequence"/>
</dbReference>
<evidence type="ECO:0000256" key="1">
    <source>
        <dbReference type="SAM" id="Phobius"/>
    </source>
</evidence>
<sequence length="302" mass="33528">MSNLEKSLFQLKFTAKQLARQAKKASKDETAEKTKLKKAIKQGNMEGARIYAANAIRKKNESLNLLRLSSRIDAVSSRVQTAVTMQKVTGSMASVVKGMDKAMESMNLEKAHLDVQTQYMEGAMGNTTTMSTPQEEVDLLMQQVADESGLELNHELETAAPSSVISVADKESNEDQQLSERLRILDGLAGLTLFLRPDLFVPELALTSVIDKPAVYVAYKYSGAVWVALGYNQILTPNKNDSVFVRNTLYSRVVAVILCGMLKYMYDQMPMRILAFSAVDLGLSIMNYIASNGSEKRHIRRD</sequence>
<dbReference type="OrthoDB" id="10266568at2759"/>
<evidence type="ECO:0000313" key="3">
    <source>
        <dbReference type="Proteomes" id="UP000789706"/>
    </source>
</evidence>
<reference evidence="2" key="1">
    <citation type="submission" date="2021-06" db="EMBL/GenBank/DDBJ databases">
        <authorList>
            <person name="Kallberg Y."/>
            <person name="Tangrot J."/>
            <person name="Rosling A."/>
        </authorList>
    </citation>
    <scope>NUCLEOTIDE SEQUENCE</scope>
    <source>
        <strain evidence="2">AZ414A</strain>
    </source>
</reference>
<dbReference type="PANTHER" id="PTHR10476">
    <property type="entry name" value="CHARGED MULTIVESICULAR BODY PROTEIN"/>
    <property type="match status" value="1"/>
</dbReference>
<keyword evidence="1" id="KW-0472">Membrane</keyword>
<dbReference type="InterPro" id="IPR005024">
    <property type="entry name" value="Snf7_fam"/>
</dbReference>
<keyword evidence="1" id="KW-1133">Transmembrane helix</keyword>